<dbReference type="EMBL" id="VCYH01000002">
    <property type="protein sequence ID" value="MDN7024099.1"/>
    <property type="molecule type" value="Genomic_DNA"/>
</dbReference>
<sequence length="176" mass="19979">MPSAVLSSREKSRPEAAPYATARLLNFYAVQAESCVYPCRNKNDDMPAFRAMLAASKAVIVASPINWNGMSARLKVFLDRTHVHGEPLPPQQTRTDRGKGCRNSYLRPRRRCNQDRHGRLAELPAARLRTCPVRDRVSDARFAVQQQYRPGVLPERRADRPPYTGRCEQRHCVHAA</sequence>
<proteinExistence type="inferred from homology"/>
<dbReference type="InterPro" id="IPR005025">
    <property type="entry name" value="FMN_Rdtase-like_dom"/>
</dbReference>
<evidence type="ECO:0000313" key="5">
    <source>
        <dbReference type="Proteomes" id="UP001168338"/>
    </source>
</evidence>
<dbReference type="Pfam" id="PF03358">
    <property type="entry name" value="FMN_red"/>
    <property type="match status" value="1"/>
</dbReference>
<accession>A0ABT8M841</accession>
<dbReference type="SUPFAM" id="SSF52218">
    <property type="entry name" value="Flavoproteins"/>
    <property type="match status" value="1"/>
</dbReference>
<dbReference type="Gene3D" id="3.40.50.360">
    <property type="match status" value="1"/>
</dbReference>
<comment type="caution">
    <text evidence="4">The sequence shown here is derived from an EMBL/GenBank/DDBJ whole genome shotgun (WGS) entry which is preliminary data.</text>
</comment>
<gene>
    <name evidence="4" type="ORF">FGU65_04200</name>
</gene>
<evidence type="ECO:0000256" key="1">
    <source>
        <dbReference type="ARBA" id="ARBA00001966"/>
    </source>
</evidence>
<dbReference type="InterPro" id="IPR029039">
    <property type="entry name" value="Flavoprotein-like_sf"/>
</dbReference>
<feature type="domain" description="NADPH-dependent FMN reductase-like" evidence="3">
    <location>
        <begin position="40"/>
        <end position="83"/>
    </location>
</feature>
<evidence type="ECO:0000256" key="2">
    <source>
        <dbReference type="ARBA" id="ARBA00038292"/>
    </source>
</evidence>
<evidence type="ECO:0000259" key="3">
    <source>
        <dbReference type="Pfam" id="PF03358"/>
    </source>
</evidence>
<organism evidence="4 5">
    <name type="scientific">Methanoculleus frigidifontis</name>
    <dbReference type="NCBI Taxonomy" id="2584085"/>
    <lineage>
        <taxon>Archaea</taxon>
        <taxon>Methanobacteriati</taxon>
        <taxon>Methanobacteriota</taxon>
        <taxon>Stenosarchaea group</taxon>
        <taxon>Methanomicrobia</taxon>
        <taxon>Methanomicrobiales</taxon>
        <taxon>Methanomicrobiaceae</taxon>
        <taxon>Methanoculleus</taxon>
    </lineage>
</organism>
<keyword evidence="5" id="KW-1185">Reference proteome</keyword>
<protein>
    <submittedName>
        <fullName evidence="4">Flavodoxin family protein</fullName>
    </submittedName>
</protein>
<reference evidence="4" key="1">
    <citation type="submission" date="2019-05" db="EMBL/GenBank/DDBJ databases">
        <title>Methanoculleus sp. FWC-SCC1, a methanogenic archaeon isolated from deep marine cold seep.</title>
        <authorList>
            <person name="Chen Y.-W."/>
            <person name="Chen S.-C."/>
            <person name="Teng N.-H."/>
            <person name="Lai M.-C."/>
        </authorList>
    </citation>
    <scope>NUCLEOTIDE SEQUENCE</scope>
    <source>
        <strain evidence="4">FWC-SCC1</strain>
    </source>
</reference>
<evidence type="ECO:0000313" key="4">
    <source>
        <dbReference type="EMBL" id="MDN7024099.1"/>
    </source>
</evidence>
<comment type="cofactor">
    <cofactor evidence="1">
        <name>[4Fe-4S] cluster</name>
        <dbReference type="ChEBI" id="CHEBI:49883"/>
    </cofactor>
</comment>
<comment type="similarity">
    <text evidence="2">Belongs to the SsuE family. Isf subfamily.</text>
</comment>
<dbReference type="Proteomes" id="UP001168338">
    <property type="component" value="Unassembled WGS sequence"/>
</dbReference>
<name>A0ABT8M841_9EURY</name>